<reference evidence="2 3" key="1">
    <citation type="submission" date="2020-12" db="EMBL/GenBank/DDBJ databases">
        <title>YIM B01967 draft genome.</title>
        <authorList>
            <person name="Yan X."/>
        </authorList>
    </citation>
    <scope>NUCLEOTIDE SEQUENCE [LARGE SCALE GENOMIC DNA]</scope>
    <source>
        <strain evidence="2 3">YIM B01967</strain>
    </source>
</reference>
<dbReference type="RefSeq" id="WP_100797831.1">
    <property type="nucleotide sequence ID" value="NZ_JAEOAH010000004.1"/>
</dbReference>
<dbReference type="Proteomes" id="UP000618943">
    <property type="component" value="Unassembled WGS sequence"/>
</dbReference>
<protein>
    <submittedName>
        <fullName evidence="2">Uncharacterized protein</fullName>
    </submittedName>
</protein>
<comment type="caution">
    <text evidence="2">The sequence shown here is derived from an EMBL/GenBank/DDBJ whole genome shotgun (WGS) entry which is preliminary data.</text>
</comment>
<dbReference type="EMBL" id="JAEOAH010000004">
    <property type="protein sequence ID" value="MBK3494136.1"/>
    <property type="molecule type" value="Genomic_DNA"/>
</dbReference>
<name>A0ABS1H4B2_9BACL</name>
<sequence length="79" mass="9227">MSETTVFNLGDIIVTVFTLGFAIIPIIIIFVTYKAFKRSEKRANEKLQLERENTVLLQKRIDDLNERLNVIEKMLKEVD</sequence>
<proteinExistence type="predicted"/>
<evidence type="ECO:0000313" key="2">
    <source>
        <dbReference type="EMBL" id="MBK3494136.1"/>
    </source>
</evidence>
<feature type="transmembrane region" description="Helical" evidence="1">
    <location>
        <begin position="12"/>
        <end position="33"/>
    </location>
</feature>
<evidence type="ECO:0000313" key="3">
    <source>
        <dbReference type="Proteomes" id="UP000618943"/>
    </source>
</evidence>
<keyword evidence="1" id="KW-1133">Transmembrane helix</keyword>
<organism evidence="2 3">
    <name type="scientific">Viridibacillus soli</name>
    <dbReference type="NCBI Taxonomy" id="2798301"/>
    <lineage>
        <taxon>Bacteria</taxon>
        <taxon>Bacillati</taxon>
        <taxon>Bacillota</taxon>
        <taxon>Bacilli</taxon>
        <taxon>Bacillales</taxon>
        <taxon>Caryophanaceae</taxon>
        <taxon>Viridibacillus</taxon>
    </lineage>
</organism>
<evidence type="ECO:0000256" key="1">
    <source>
        <dbReference type="SAM" id="Phobius"/>
    </source>
</evidence>
<gene>
    <name evidence="2" type="ORF">JFL43_04535</name>
</gene>
<keyword evidence="3" id="KW-1185">Reference proteome</keyword>
<keyword evidence="1" id="KW-0472">Membrane</keyword>
<keyword evidence="1" id="KW-0812">Transmembrane</keyword>
<accession>A0ABS1H4B2</accession>